<dbReference type="Proteomes" id="UP000266723">
    <property type="component" value="Unassembled WGS sequence"/>
</dbReference>
<proteinExistence type="predicted"/>
<gene>
    <name evidence="1" type="ORF">DY000_02032612</name>
</gene>
<dbReference type="EMBL" id="QGKV02000649">
    <property type="protein sequence ID" value="KAF3579501.1"/>
    <property type="molecule type" value="Genomic_DNA"/>
</dbReference>
<evidence type="ECO:0000313" key="2">
    <source>
        <dbReference type="Proteomes" id="UP000266723"/>
    </source>
</evidence>
<name>A0ABQ7DPV2_BRACR</name>
<sequence>MVTWFVGNSSENSDGIPTTVTVISVNRNVVGSSSVYSDEFPKTITVTFFIGMSSKSRPTEFRRLQIFGFRRKLWLKGGLGRITDSIVPGDGVVVFYVGRSVRVWDCGEEYAGLSEVGSQWDRCASSG</sequence>
<keyword evidence="2" id="KW-1185">Reference proteome</keyword>
<evidence type="ECO:0008006" key="3">
    <source>
        <dbReference type="Google" id="ProtNLM"/>
    </source>
</evidence>
<protein>
    <recommendedName>
        <fullName evidence="3">Peptidylprolyl isomerase</fullName>
    </recommendedName>
</protein>
<accession>A0ABQ7DPV2</accession>
<reference evidence="1 2" key="1">
    <citation type="journal article" date="2020" name="BMC Genomics">
        <title>Intraspecific diversification of the crop wild relative Brassica cretica Lam. using demographic model selection.</title>
        <authorList>
            <person name="Kioukis A."/>
            <person name="Michalopoulou V.A."/>
            <person name="Briers L."/>
            <person name="Pirintsos S."/>
            <person name="Studholme D.J."/>
            <person name="Pavlidis P."/>
            <person name="Sarris P.F."/>
        </authorList>
    </citation>
    <scope>NUCLEOTIDE SEQUENCE [LARGE SCALE GENOMIC DNA]</scope>
    <source>
        <strain evidence="2">cv. PFS-1207/04</strain>
    </source>
</reference>
<organism evidence="1 2">
    <name type="scientific">Brassica cretica</name>
    <name type="common">Mustard</name>
    <dbReference type="NCBI Taxonomy" id="69181"/>
    <lineage>
        <taxon>Eukaryota</taxon>
        <taxon>Viridiplantae</taxon>
        <taxon>Streptophyta</taxon>
        <taxon>Embryophyta</taxon>
        <taxon>Tracheophyta</taxon>
        <taxon>Spermatophyta</taxon>
        <taxon>Magnoliopsida</taxon>
        <taxon>eudicotyledons</taxon>
        <taxon>Gunneridae</taxon>
        <taxon>Pentapetalae</taxon>
        <taxon>rosids</taxon>
        <taxon>malvids</taxon>
        <taxon>Brassicales</taxon>
        <taxon>Brassicaceae</taxon>
        <taxon>Brassiceae</taxon>
        <taxon>Brassica</taxon>
    </lineage>
</organism>
<evidence type="ECO:0000313" key="1">
    <source>
        <dbReference type="EMBL" id="KAF3579501.1"/>
    </source>
</evidence>
<comment type="caution">
    <text evidence="1">The sequence shown here is derived from an EMBL/GenBank/DDBJ whole genome shotgun (WGS) entry which is preliminary data.</text>
</comment>